<dbReference type="EMBL" id="FNVS01000017">
    <property type="protein sequence ID" value="SEG15209.1"/>
    <property type="molecule type" value="Genomic_DNA"/>
</dbReference>
<evidence type="ECO:0000313" key="12">
    <source>
        <dbReference type="Proteomes" id="UP000236725"/>
    </source>
</evidence>
<dbReference type="PROSITE" id="PS52016">
    <property type="entry name" value="TONB_DEPENDENT_REC_3"/>
    <property type="match status" value="1"/>
</dbReference>
<evidence type="ECO:0000256" key="8">
    <source>
        <dbReference type="PROSITE-ProRule" id="PRU01360"/>
    </source>
</evidence>
<keyword evidence="4 8" id="KW-0812">Transmembrane</keyword>
<feature type="signal peptide" evidence="9">
    <location>
        <begin position="1"/>
        <end position="37"/>
    </location>
</feature>
<dbReference type="Proteomes" id="UP000236725">
    <property type="component" value="Unassembled WGS sequence"/>
</dbReference>
<keyword evidence="5 9" id="KW-0732">Signal</keyword>
<feature type="domain" description="TonB-dependent receptor plug" evidence="10">
    <location>
        <begin position="141"/>
        <end position="246"/>
    </location>
</feature>
<dbReference type="Gene3D" id="2.170.130.10">
    <property type="entry name" value="TonB-dependent receptor, plug domain"/>
    <property type="match status" value="1"/>
</dbReference>
<comment type="subcellular location">
    <subcellularLocation>
        <location evidence="1 8">Cell outer membrane</location>
        <topology evidence="1 8">Multi-pass membrane protein</topology>
    </subcellularLocation>
</comment>
<gene>
    <name evidence="11" type="ORF">SAMN05444001_11715</name>
</gene>
<dbReference type="Gene3D" id="2.40.170.20">
    <property type="entry name" value="TonB-dependent receptor, beta-barrel domain"/>
    <property type="match status" value="1"/>
</dbReference>
<dbReference type="InterPro" id="IPR012910">
    <property type="entry name" value="Plug_dom"/>
</dbReference>
<reference evidence="11 12" key="1">
    <citation type="submission" date="2016-10" db="EMBL/GenBank/DDBJ databases">
        <authorList>
            <person name="Varghese N."/>
            <person name="Submissions S."/>
        </authorList>
    </citation>
    <scope>NUCLEOTIDE SEQUENCE [LARGE SCALE GENOMIC DNA]</scope>
    <source>
        <strain evidence="11 12">DSM 29073</strain>
    </source>
</reference>
<name>A0A8G2F3L0_9BACT</name>
<dbReference type="PANTHER" id="PTHR30069">
    <property type="entry name" value="TONB-DEPENDENT OUTER MEMBRANE RECEPTOR"/>
    <property type="match status" value="1"/>
</dbReference>
<accession>A0A8G2F3L0</accession>
<feature type="chain" id="PRO_5034301624" evidence="9">
    <location>
        <begin position="38"/>
        <end position="1035"/>
    </location>
</feature>
<keyword evidence="6 8" id="KW-0472">Membrane</keyword>
<dbReference type="FunFam" id="2.60.40.1120:FF:000003">
    <property type="entry name" value="Outer membrane protein Omp121"/>
    <property type="match status" value="1"/>
</dbReference>
<keyword evidence="2 8" id="KW-0813">Transport</keyword>
<dbReference type="InterPro" id="IPR036942">
    <property type="entry name" value="Beta-barrel_TonB_sf"/>
</dbReference>
<dbReference type="InterPro" id="IPR023996">
    <property type="entry name" value="TonB-dep_OMP_SusC/RagA"/>
</dbReference>
<dbReference type="InterPro" id="IPR023997">
    <property type="entry name" value="TonB-dep_OMP_SusC/RagA_CS"/>
</dbReference>
<dbReference type="FunFam" id="2.170.130.10:FF:000003">
    <property type="entry name" value="SusC/RagA family TonB-linked outer membrane protein"/>
    <property type="match status" value="1"/>
</dbReference>
<evidence type="ECO:0000313" key="11">
    <source>
        <dbReference type="EMBL" id="SEG15209.1"/>
    </source>
</evidence>
<evidence type="ECO:0000256" key="7">
    <source>
        <dbReference type="ARBA" id="ARBA00023237"/>
    </source>
</evidence>
<evidence type="ECO:0000256" key="4">
    <source>
        <dbReference type="ARBA" id="ARBA00022692"/>
    </source>
</evidence>
<dbReference type="Pfam" id="PF07715">
    <property type="entry name" value="Plug"/>
    <property type="match status" value="1"/>
</dbReference>
<dbReference type="AlphaFoldDB" id="A0A8G2F3L0"/>
<dbReference type="GO" id="GO:0015344">
    <property type="term" value="F:siderophore uptake transmembrane transporter activity"/>
    <property type="evidence" value="ECO:0007669"/>
    <property type="project" value="TreeGrafter"/>
</dbReference>
<organism evidence="11 12">
    <name type="scientific">Parabacteroides chinchillae</name>
    <dbReference type="NCBI Taxonomy" id="871327"/>
    <lineage>
        <taxon>Bacteria</taxon>
        <taxon>Pseudomonadati</taxon>
        <taxon>Bacteroidota</taxon>
        <taxon>Bacteroidia</taxon>
        <taxon>Bacteroidales</taxon>
        <taxon>Tannerellaceae</taxon>
        <taxon>Parabacteroides</taxon>
    </lineage>
</organism>
<evidence type="ECO:0000256" key="6">
    <source>
        <dbReference type="ARBA" id="ARBA00023136"/>
    </source>
</evidence>
<dbReference type="InterPro" id="IPR037066">
    <property type="entry name" value="Plug_dom_sf"/>
</dbReference>
<dbReference type="Gene3D" id="2.60.40.1120">
    <property type="entry name" value="Carboxypeptidase-like, regulatory domain"/>
    <property type="match status" value="1"/>
</dbReference>
<dbReference type="RefSeq" id="WP_103984041.1">
    <property type="nucleotide sequence ID" value="NZ_FNVS01000017.1"/>
</dbReference>
<evidence type="ECO:0000256" key="5">
    <source>
        <dbReference type="ARBA" id="ARBA00022729"/>
    </source>
</evidence>
<dbReference type="NCBIfam" id="TIGR04057">
    <property type="entry name" value="SusC_RagA_signa"/>
    <property type="match status" value="1"/>
</dbReference>
<dbReference type="InterPro" id="IPR039426">
    <property type="entry name" value="TonB-dep_rcpt-like"/>
</dbReference>
<proteinExistence type="inferred from homology"/>
<dbReference type="GO" id="GO:0044718">
    <property type="term" value="P:siderophore transmembrane transport"/>
    <property type="evidence" value="ECO:0007669"/>
    <property type="project" value="TreeGrafter"/>
</dbReference>
<evidence type="ECO:0000256" key="3">
    <source>
        <dbReference type="ARBA" id="ARBA00022452"/>
    </source>
</evidence>
<comment type="caution">
    <text evidence="11">The sequence shown here is derived from an EMBL/GenBank/DDBJ whole genome shotgun (WGS) entry which is preliminary data.</text>
</comment>
<keyword evidence="7 8" id="KW-0998">Cell outer membrane</keyword>
<evidence type="ECO:0000256" key="9">
    <source>
        <dbReference type="SAM" id="SignalP"/>
    </source>
</evidence>
<dbReference type="GO" id="GO:0009279">
    <property type="term" value="C:cell outer membrane"/>
    <property type="evidence" value="ECO:0007669"/>
    <property type="project" value="UniProtKB-SubCell"/>
</dbReference>
<dbReference type="PANTHER" id="PTHR30069:SF29">
    <property type="entry name" value="HEMOGLOBIN AND HEMOGLOBIN-HAPTOGLOBIN-BINDING PROTEIN 1-RELATED"/>
    <property type="match status" value="1"/>
</dbReference>
<protein>
    <submittedName>
        <fullName evidence="11">TonB-linked outer membrane protein, SusC/RagA family</fullName>
    </submittedName>
</protein>
<keyword evidence="12" id="KW-1185">Reference proteome</keyword>
<dbReference type="Pfam" id="PF13715">
    <property type="entry name" value="CarbopepD_reg_2"/>
    <property type="match status" value="1"/>
</dbReference>
<dbReference type="SUPFAM" id="SSF49464">
    <property type="entry name" value="Carboxypeptidase regulatory domain-like"/>
    <property type="match status" value="1"/>
</dbReference>
<evidence type="ECO:0000256" key="1">
    <source>
        <dbReference type="ARBA" id="ARBA00004571"/>
    </source>
</evidence>
<evidence type="ECO:0000256" key="2">
    <source>
        <dbReference type="ARBA" id="ARBA00022448"/>
    </source>
</evidence>
<comment type="similarity">
    <text evidence="8">Belongs to the TonB-dependent receptor family.</text>
</comment>
<sequence length="1035" mass="114457">MKVHLKFSKAKTNRVKPLVLCLAIAGMAVGTYQPVFADESPIATIVNQQKTISGKVVDENGEPIIGANIVVKGTTIGIITDINGEFTLQVPSDQSILEISYIGYKSVEISVKGQKSLDIRLMSNAENLDEVIVVGYGTQKKVNLTGAVQSVSSEQLVKRNVANSSQALQGLIPGVVVGQSSGAPGAEASIQIRGTGSINSSASPLILIDGVEGDMNSIDMNAIESISVLKDAASAAIYGSKASNGVILVTTKRAQNTGVKVSYNGYVGFRTPAEMPDPVNAIEYMEAVNIARDNQDMLPQYSEELINTYKTQGADNIHNFDTNWKELLFKNTMLTHNHSVSVSGGSDRIKTFANASYNYEDGLVPNNDYNRKALRTNTDAKITDWLSAGLNLNIRRTVSKQPNAGAASIINQALTYTPVFGGINADGTWGNGQNGINPIAQAKVGGVNTSDNNDINVKGTLVLTPLKGLEILGSYDTRKYENKSDNFTNTYDTYEAGNYIMTYPTTGRARSESWSRLIRNQFNAQVSYENTFKEKHYFKGFLGFQTEEIKNKSMGAGRKNFYYDGYEQLNHGDASTSTASGGRSEFAMMSYIARFNYTFADKYLIELTGRYDGSSRFTSNNRWGFFPAASAGWRISEESFFEPLKDKISNLKIRASYGTLGNQDITGYYPYASTLSSGAGYWFNEKYTTGIYASSMSNANITWEKSTQANFGLDLTAINSKLNVTFDYYIRNITDMLQIFPAPIYVGLSSSWENAGSMKNNGWDLSINWRDKIGKVNYSITALLSDVKNEITDLYGNKYINDNNTTQERHPIYSWYGYVADGFFQSQAEIDNPDQPVYGGNKANVKPGYIKYKDISGPEGTPDGKIDDYDRTIIGDPQARYTFSLNLGAEWNNFDFSVFLQGVGKKDIYSQAYGTRPFYIGRTIFRNQLDSWSETNRDAKFPLLLIDGSGSNMNNIPSSFWVKSGAYMRVKNVTIGYTLPKKILSKTKIDNLRFYISGQNLFTICNVYDGYDPESDIGSFYPVMQVYTFGIDLRF</sequence>
<dbReference type="NCBIfam" id="TIGR04056">
    <property type="entry name" value="OMP_RagA_SusC"/>
    <property type="match status" value="1"/>
</dbReference>
<dbReference type="InterPro" id="IPR008969">
    <property type="entry name" value="CarboxyPept-like_regulatory"/>
</dbReference>
<evidence type="ECO:0000259" key="10">
    <source>
        <dbReference type="Pfam" id="PF07715"/>
    </source>
</evidence>
<dbReference type="SUPFAM" id="SSF56935">
    <property type="entry name" value="Porins"/>
    <property type="match status" value="1"/>
</dbReference>
<keyword evidence="3 8" id="KW-1134">Transmembrane beta strand</keyword>